<keyword evidence="4" id="KW-1185">Reference proteome</keyword>
<protein>
    <submittedName>
        <fullName evidence="3">Uncharacterized protein</fullName>
    </submittedName>
</protein>
<reference evidence="3 4" key="1">
    <citation type="journal article" date="2013" name="PLoS ONE">
        <title>Identification and characterization of three novel lipases belonging to families II and V from Anaerovibrio lipolyticus 5ST.</title>
        <authorList>
            <person name="Prive F."/>
            <person name="Kaderbhai N.N."/>
            <person name="Girdwood S."/>
            <person name="Worgan H.J."/>
            <person name="Pinloche E."/>
            <person name="Scollan N.D."/>
            <person name="Huws S.A."/>
            <person name="Newbold C.J."/>
        </authorList>
    </citation>
    <scope>NUCLEOTIDE SEQUENCE [LARGE SCALE GENOMIC DNA]</scope>
    <source>
        <strain evidence="3 4">5S</strain>
    </source>
</reference>
<evidence type="ECO:0000313" key="3">
    <source>
        <dbReference type="EMBL" id="KHM50508.1"/>
    </source>
</evidence>
<sequence length="309" mass="33179">MLKKLFSIFLSGVFLFSSLGTAAAEVPNTANGKLGAVETVTYGQEQTGAIVERIKKLEKDYECSNTSGGMMNRINNLYDTTFDNSSSPSLITQLNALEWTISHKVSADPIQKRISDMELQINGKNSDASIKKRIEGLATFAFGSTTIPLSQVNVPANTLVKISLVTPINAKELKKGDIIKFKAAEDVIENDMLLITAGALGEGEVTDVSQAQNFGRDAKINIDFKDMEAVDGTKIDMTLGEEAKENMEQMGMAAGASLAGMIVLGPIGIIGGAFVKGKNINLPEGTEMYLQTEKDCSIYAIPTTSAEQF</sequence>
<evidence type="ECO:0000256" key="2">
    <source>
        <dbReference type="SAM" id="SignalP"/>
    </source>
</evidence>
<dbReference type="eggNOG" id="ENOG502Z7R9">
    <property type="taxonomic scope" value="Bacteria"/>
</dbReference>
<keyword evidence="1" id="KW-0472">Membrane</keyword>
<dbReference type="STRING" id="82374.NZ47_12150"/>
<dbReference type="EMBL" id="JSCE01000222">
    <property type="protein sequence ID" value="KHM50508.1"/>
    <property type="molecule type" value="Genomic_DNA"/>
</dbReference>
<keyword evidence="1" id="KW-1133">Transmembrane helix</keyword>
<feature type="signal peptide" evidence="2">
    <location>
        <begin position="1"/>
        <end position="22"/>
    </location>
</feature>
<dbReference type="AlphaFoldDB" id="A0A0B2JUV1"/>
<dbReference type="Proteomes" id="UP000030993">
    <property type="component" value="Unassembled WGS sequence"/>
</dbReference>
<organism evidence="3 4">
    <name type="scientific">Anaerovibrio lipolyticus</name>
    <dbReference type="NCBI Taxonomy" id="82374"/>
    <lineage>
        <taxon>Bacteria</taxon>
        <taxon>Bacillati</taxon>
        <taxon>Bacillota</taxon>
        <taxon>Negativicutes</taxon>
        <taxon>Selenomonadales</taxon>
        <taxon>Selenomonadaceae</taxon>
        <taxon>Anaerovibrio</taxon>
    </lineage>
</organism>
<evidence type="ECO:0000313" key="4">
    <source>
        <dbReference type="Proteomes" id="UP000030993"/>
    </source>
</evidence>
<keyword evidence="2" id="KW-0732">Signal</keyword>
<accession>A0A0B2JUV1</accession>
<gene>
    <name evidence="3" type="ORF">NZ47_12150</name>
</gene>
<proteinExistence type="predicted"/>
<name>A0A0B2JUV1_9FIRM</name>
<keyword evidence="1" id="KW-0812">Transmembrane</keyword>
<feature type="chain" id="PRO_5038871603" evidence="2">
    <location>
        <begin position="23"/>
        <end position="309"/>
    </location>
</feature>
<feature type="transmembrane region" description="Helical" evidence="1">
    <location>
        <begin position="252"/>
        <end position="275"/>
    </location>
</feature>
<evidence type="ECO:0000256" key="1">
    <source>
        <dbReference type="SAM" id="Phobius"/>
    </source>
</evidence>
<comment type="caution">
    <text evidence="3">The sequence shown here is derived from an EMBL/GenBank/DDBJ whole genome shotgun (WGS) entry which is preliminary data.</text>
</comment>
<dbReference type="RefSeq" id="WP_039211279.1">
    <property type="nucleotide sequence ID" value="NZ_JSCE01000222.1"/>
</dbReference>